<dbReference type="Pfam" id="PF24714">
    <property type="entry name" value="TOR1L1_N"/>
    <property type="match status" value="1"/>
</dbReference>
<feature type="region of interest" description="Disordered" evidence="1">
    <location>
        <begin position="463"/>
        <end position="490"/>
    </location>
</feature>
<evidence type="ECO:0000313" key="3">
    <source>
        <dbReference type="EMBL" id="KRX10893.1"/>
    </source>
</evidence>
<feature type="domain" description="TORTIFOLIA1/SINE1-2 N-terminal" evidence="2">
    <location>
        <begin position="16"/>
        <end position="299"/>
    </location>
</feature>
<organism evidence="3 4">
    <name type="scientific">Pseudocohnilembus persalinus</name>
    <name type="common">Ciliate</name>
    <dbReference type="NCBI Taxonomy" id="266149"/>
    <lineage>
        <taxon>Eukaryota</taxon>
        <taxon>Sar</taxon>
        <taxon>Alveolata</taxon>
        <taxon>Ciliophora</taxon>
        <taxon>Intramacronucleata</taxon>
        <taxon>Oligohymenophorea</taxon>
        <taxon>Scuticociliatia</taxon>
        <taxon>Philasterida</taxon>
        <taxon>Pseudocohnilembidae</taxon>
        <taxon>Pseudocohnilembus</taxon>
    </lineage>
</organism>
<dbReference type="EMBL" id="LDAU01000014">
    <property type="protein sequence ID" value="KRX10893.1"/>
    <property type="molecule type" value="Genomic_DNA"/>
</dbReference>
<name>A0A0V0R8R4_PSEPJ</name>
<dbReference type="Proteomes" id="UP000054937">
    <property type="component" value="Unassembled WGS sequence"/>
</dbReference>
<dbReference type="OrthoDB" id="298726at2759"/>
<feature type="compositionally biased region" description="Basic residues" evidence="1">
    <location>
        <begin position="730"/>
        <end position="743"/>
    </location>
</feature>
<feature type="compositionally biased region" description="Basic and acidic residues" evidence="1">
    <location>
        <begin position="824"/>
        <end position="836"/>
    </location>
</feature>
<evidence type="ECO:0000313" key="4">
    <source>
        <dbReference type="Proteomes" id="UP000054937"/>
    </source>
</evidence>
<dbReference type="PANTHER" id="PTHR41747:SF1">
    <property type="entry name" value="CHROMOSOME UNDETERMINED SCAFFOLD_128, WHOLE GENOME SHOTGUN SEQUENCE"/>
    <property type="match status" value="1"/>
</dbReference>
<feature type="region of interest" description="Disordered" evidence="1">
    <location>
        <begin position="368"/>
        <end position="409"/>
    </location>
</feature>
<dbReference type="InterPro" id="IPR016024">
    <property type="entry name" value="ARM-type_fold"/>
</dbReference>
<feature type="compositionally biased region" description="Basic and acidic residues" evidence="1">
    <location>
        <begin position="463"/>
        <end position="478"/>
    </location>
</feature>
<proteinExistence type="predicted"/>
<feature type="compositionally biased region" description="Basic and acidic residues" evidence="1">
    <location>
        <begin position="744"/>
        <end position="757"/>
    </location>
</feature>
<gene>
    <name evidence="3" type="ORF">PPERSA_12175</name>
</gene>
<evidence type="ECO:0000259" key="2">
    <source>
        <dbReference type="Pfam" id="PF24714"/>
    </source>
</evidence>
<feature type="compositionally biased region" description="Low complexity" evidence="1">
    <location>
        <begin position="696"/>
        <end position="714"/>
    </location>
</feature>
<accession>A0A0V0R8R4</accession>
<feature type="region of interest" description="Disordered" evidence="1">
    <location>
        <begin position="824"/>
        <end position="847"/>
    </location>
</feature>
<keyword evidence="4" id="KW-1185">Reference proteome</keyword>
<dbReference type="InterPro" id="IPR011989">
    <property type="entry name" value="ARM-like"/>
</dbReference>
<dbReference type="InParanoid" id="A0A0V0R8R4"/>
<reference evidence="3 4" key="1">
    <citation type="journal article" date="2015" name="Sci. Rep.">
        <title>Genome of the facultative scuticociliatosis pathogen Pseudocohnilembus persalinus provides insight into its virulence through horizontal gene transfer.</title>
        <authorList>
            <person name="Xiong J."/>
            <person name="Wang G."/>
            <person name="Cheng J."/>
            <person name="Tian M."/>
            <person name="Pan X."/>
            <person name="Warren A."/>
            <person name="Jiang C."/>
            <person name="Yuan D."/>
            <person name="Miao W."/>
        </authorList>
    </citation>
    <scope>NUCLEOTIDE SEQUENCE [LARGE SCALE GENOMIC DNA]</scope>
    <source>
        <strain evidence="3">36N120E</strain>
    </source>
</reference>
<feature type="compositionally biased region" description="Low complexity" evidence="1">
    <location>
        <begin position="368"/>
        <end position="382"/>
    </location>
</feature>
<dbReference type="Gene3D" id="1.25.10.10">
    <property type="entry name" value="Leucine-rich Repeat Variant"/>
    <property type="match status" value="1"/>
</dbReference>
<evidence type="ECO:0000256" key="1">
    <source>
        <dbReference type="SAM" id="MobiDB-lite"/>
    </source>
</evidence>
<feature type="region of interest" description="Disordered" evidence="1">
    <location>
        <begin position="682"/>
        <end position="763"/>
    </location>
</feature>
<protein>
    <submittedName>
        <fullName evidence="3">Armadillo-type fold</fullName>
    </submittedName>
</protein>
<comment type="caution">
    <text evidence="3">The sequence shown here is derived from an EMBL/GenBank/DDBJ whole genome shotgun (WGS) entry which is preliminary data.</text>
</comment>
<sequence length="968" mass="114036">MPKYQPGQEIENTQTFRQAILHTLSKLNDPHTQAKAEEEFIEICKLYGQSIERIHLVINLLGDQSQLDHNSRLSTKKQYIKLYGLAAEVYGFKILEFFPKILQNLNKKLKEQDNSLHQAIGDCFGLLLEFSLKELTPQEALPFVTQVLMFIFTNLSDKSKQLQAGSAIALSKVIQSCPLEVLYELSNEIVKKINDCYQNTQFKAQNHLLEALLSLLVGIEDKFNPYCQIIMPLIIGSMTDSQWAVRKISVDIIYTIAILMPQELIPFQRQCIEILNQSRFDKIKHVRDASIIALNVLKEQNQQFQNEQEESYPQSRVSQQISENFYNENQIQKQQNFNQNQYMNDPQEEFIDKIEQPKQDYDQIQSSYKQNQNQNQINNQKSPKPIRKRNISPFRNQYKKPELKENKSIFQGKKNNINIKKIKNQYSKIKFYNQGPRNTDFFKNFSKHDDGIQIVVDQNLEKKQQEVKERQEKQEQNKPNKNQQNSSDDKLNDAYSMALTSNNDKLLLQLMEQTGGDNLKGLLFCERPNQKQQVNPDTKKPFLSRVQYTDKIGLNPVKKEIEALPQPQKKTNEILKRHKEWLEVYKLKMKYKKEMKDDALIESKEKFEKIKEQAAQNRIKTKKMKEEFDALNKQIMNELDGDSPQKKPKTYKLTKENLKKLQELNSVIPDKNKKPKQNYENYEQEYEQQQKEEEQQQQFQNQSQNQNQEQNNFNDSFEKESNISYSKKPTLTKKSNKKNKRPKKEYLTEEQYKAKQEAEEDEELDDLLGFVDNLNYDKYINDLEVQTMIKSIKDRVTELKKDENWKQKAYQRIQQKREEIRQEKLKQQQAAAERDSASIFSEGSKSVASERTMQSIQSLKEQIQNRDQGKNIDWERNTKGETITFEQKIAKLVADEVLRNYKNLGNIHSNKSIRQMLESEATKQLQPSTQDIQQRYDGPNINIVKERQLRKDQVDPNTLPYMHRNPAI</sequence>
<dbReference type="InterPro" id="IPR057600">
    <property type="entry name" value="TORTIFOLIA1/SINE1-2_N"/>
</dbReference>
<feature type="compositionally biased region" description="Polar residues" evidence="1">
    <location>
        <begin position="838"/>
        <end position="847"/>
    </location>
</feature>
<dbReference type="AlphaFoldDB" id="A0A0V0R8R4"/>
<dbReference type="SUPFAM" id="SSF48371">
    <property type="entry name" value="ARM repeat"/>
    <property type="match status" value="1"/>
</dbReference>
<dbReference type="PANTHER" id="PTHR41747">
    <property type="entry name" value="CHROMOSOME UNDETERMINED SCAFFOLD_128, WHOLE GENOME SHOTGUN SEQUENCE"/>
    <property type="match status" value="1"/>
</dbReference>